<dbReference type="AlphaFoldDB" id="A0A9P1G8N8"/>
<dbReference type="GO" id="GO:0016020">
    <property type="term" value="C:membrane"/>
    <property type="evidence" value="ECO:0007669"/>
    <property type="project" value="UniProtKB-SubCell"/>
</dbReference>
<comment type="subcellular location">
    <subcellularLocation>
        <location evidence="1">Membrane</location>
        <topology evidence="1">Multi-pass membrane protein</topology>
    </subcellularLocation>
</comment>
<evidence type="ECO:0000256" key="3">
    <source>
        <dbReference type="ARBA" id="ARBA00022989"/>
    </source>
</evidence>
<evidence type="ECO:0000313" key="9">
    <source>
        <dbReference type="Proteomes" id="UP001152797"/>
    </source>
</evidence>
<keyword evidence="2 5" id="KW-0812">Transmembrane</keyword>
<feature type="transmembrane region" description="Helical" evidence="5">
    <location>
        <begin position="349"/>
        <end position="369"/>
    </location>
</feature>
<dbReference type="OrthoDB" id="413510at2759"/>
<organism evidence="6">
    <name type="scientific">Cladocopium goreaui</name>
    <dbReference type="NCBI Taxonomy" id="2562237"/>
    <lineage>
        <taxon>Eukaryota</taxon>
        <taxon>Sar</taxon>
        <taxon>Alveolata</taxon>
        <taxon>Dinophyceae</taxon>
        <taxon>Suessiales</taxon>
        <taxon>Symbiodiniaceae</taxon>
        <taxon>Cladocopium</taxon>
    </lineage>
</organism>
<reference evidence="7" key="2">
    <citation type="submission" date="2024-04" db="EMBL/GenBank/DDBJ databases">
        <authorList>
            <person name="Chen Y."/>
            <person name="Shah S."/>
            <person name="Dougan E. K."/>
            <person name="Thang M."/>
            <person name="Chan C."/>
        </authorList>
    </citation>
    <scope>NUCLEOTIDE SEQUENCE [LARGE SCALE GENOMIC DNA]</scope>
</reference>
<dbReference type="EMBL" id="CAMXCT010003557">
    <property type="protein sequence ID" value="CAI4005065.1"/>
    <property type="molecule type" value="Genomic_DNA"/>
</dbReference>
<dbReference type="EMBL" id="CAMXCT030003557">
    <property type="protein sequence ID" value="CAL4792377.1"/>
    <property type="molecule type" value="Genomic_DNA"/>
</dbReference>
<feature type="transmembrane region" description="Helical" evidence="5">
    <location>
        <begin position="526"/>
        <end position="548"/>
    </location>
</feature>
<comment type="caution">
    <text evidence="6">The sequence shown here is derived from an EMBL/GenBank/DDBJ whole genome shotgun (WGS) entry which is preliminary data.</text>
</comment>
<feature type="transmembrane region" description="Helical" evidence="5">
    <location>
        <begin position="495"/>
        <end position="514"/>
    </location>
</feature>
<dbReference type="EMBL" id="CAMXCT020003557">
    <property type="protein sequence ID" value="CAL1158440.1"/>
    <property type="molecule type" value="Genomic_DNA"/>
</dbReference>
<dbReference type="PANTHER" id="PTHR14255:SF3">
    <property type="entry name" value="SULFITE EXPORTER TAUE_SAFE FAMILY PROTEIN 5-RELATED"/>
    <property type="match status" value="1"/>
</dbReference>
<proteinExistence type="predicted"/>
<evidence type="ECO:0000256" key="4">
    <source>
        <dbReference type="ARBA" id="ARBA00023136"/>
    </source>
</evidence>
<sequence length="570" mass="60855">MCDYHRTTPNQQPSAVIVVHDFTGGRVACSPLLPHPDGSVSFWHEGGCYTEKDWRSQSWLNFTGAFRRCGPSAVCLAEHEMCSGSCFQDEQCEMFPMRICDSKSWKCKHKPLFGTAAGADVAAAIVFFLISGLALSAGIGGGGLYVPLLMVMLGFPVHEATAVSQACLAGGASSALIYNLRQRHPQGHKPMIDYDLVLIMGPNLLLGAMVGSVMNFSLPSWLILILLISILVHSAYKTFKKAVQTLRKERHGQVAGQRGEDRLSKNPIERCLRLFGLGKRYDEFENSSKTTPSTLGRTVDTGDVKLDLDLGGGSGTLSKAMDATDATPSDTTSVSTTVAMQPQYPRGKLAGFLLMWSIVVVSILLRGGRASPGMVAMCSETYWIIGLTTAIILVLLSVSSSCRAAVAAVQDSVQPEDGSLQWTTKTSVYVSIWSLLAGFLAALCGIGGGMIMGPKLLELGCLPQVQSATTATTLFVMSTSTAIAFWVQGTATVDYSLWLGFATALGAVVGKALVGWLVKRLQRPSVIMFLLAGIIALSVVVMSITGLIDVVDDIVQGNDMGFRDPCAEAS</sequence>
<keyword evidence="3 5" id="KW-1133">Transmembrane helix</keyword>
<evidence type="ECO:0000313" key="7">
    <source>
        <dbReference type="EMBL" id="CAL1158440.1"/>
    </source>
</evidence>
<feature type="transmembrane region" description="Helical" evidence="5">
    <location>
        <begin position="381"/>
        <end position="406"/>
    </location>
</feature>
<feature type="transmembrane region" description="Helical" evidence="5">
    <location>
        <begin position="220"/>
        <end position="239"/>
    </location>
</feature>
<accession>A0A9P1G8N8</accession>
<evidence type="ECO:0000313" key="8">
    <source>
        <dbReference type="EMBL" id="CAL4792377.1"/>
    </source>
</evidence>
<keyword evidence="9" id="KW-1185">Reference proteome</keyword>
<dbReference type="GO" id="GO:0031464">
    <property type="term" value="C:Cul4A-RING E3 ubiquitin ligase complex"/>
    <property type="evidence" value="ECO:0007669"/>
    <property type="project" value="TreeGrafter"/>
</dbReference>
<evidence type="ECO:0000256" key="5">
    <source>
        <dbReference type="SAM" id="Phobius"/>
    </source>
</evidence>
<feature type="transmembrane region" description="Helical" evidence="5">
    <location>
        <begin position="427"/>
        <end position="452"/>
    </location>
</feature>
<protein>
    <submittedName>
        <fullName evidence="8">Sulfite exporter TauE/SafE family protein 3</fullName>
    </submittedName>
</protein>
<reference evidence="6" key="1">
    <citation type="submission" date="2022-10" db="EMBL/GenBank/DDBJ databases">
        <authorList>
            <person name="Chen Y."/>
            <person name="Dougan E. K."/>
            <person name="Chan C."/>
            <person name="Rhodes N."/>
            <person name="Thang M."/>
        </authorList>
    </citation>
    <scope>NUCLEOTIDE SEQUENCE</scope>
</reference>
<evidence type="ECO:0000313" key="6">
    <source>
        <dbReference type="EMBL" id="CAI4005065.1"/>
    </source>
</evidence>
<gene>
    <name evidence="6" type="ORF">C1SCF055_LOCUS30820</name>
</gene>
<keyword evidence="4 5" id="KW-0472">Membrane</keyword>
<dbReference type="Proteomes" id="UP001152797">
    <property type="component" value="Unassembled WGS sequence"/>
</dbReference>
<dbReference type="InterPro" id="IPR002781">
    <property type="entry name" value="TM_pro_TauE-like"/>
</dbReference>
<feature type="transmembrane region" description="Helical" evidence="5">
    <location>
        <begin position="112"/>
        <end position="140"/>
    </location>
</feature>
<dbReference type="Pfam" id="PF01925">
    <property type="entry name" value="TauE"/>
    <property type="match status" value="2"/>
</dbReference>
<evidence type="ECO:0000256" key="2">
    <source>
        <dbReference type="ARBA" id="ARBA00022692"/>
    </source>
</evidence>
<name>A0A9P1G8N8_9DINO</name>
<dbReference type="GO" id="GO:0016567">
    <property type="term" value="P:protein ubiquitination"/>
    <property type="evidence" value="ECO:0007669"/>
    <property type="project" value="TreeGrafter"/>
</dbReference>
<evidence type="ECO:0000256" key="1">
    <source>
        <dbReference type="ARBA" id="ARBA00004141"/>
    </source>
</evidence>
<dbReference type="PANTHER" id="PTHR14255">
    <property type="entry name" value="CEREBLON"/>
    <property type="match status" value="1"/>
</dbReference>